<dbReference type="InterPro" id="IPR015655">
    <property type="entry name" value="PP2C"/>
</dbReference>
<keyword evidence="3" id="KW-1185">Reference proteome</keyword>
<dbReference type="PROSITE" id="PS51746">
    <property type="entry name" value="PPM_2"/>
    <property type="match status" value="1"/>
</dbReference>
<protein>
    <submittedName>
        <fullName evidence="2">Stp1/IreP family PP2C-type Ser/Thr phosphatase</fullName>
    </submittedName>
</protein>
<organism evidence="2 3">
    <name type="scientific">Alkalihalobacterium chitinilyticum</name>
    <dbReference type="NCBI Taxonomy" id="2980103"/>
    <lineage>
        <taxon>Bacteria</taxon>
        <taxon>Bacillati</taxon>
        <taxon>Bacillota</taxon>
        <taxon>Bacilli</taxon>
        <taxon>Bacillales</taxon>
        <taxon>Bacillaceae</taxon>
        <taxon>Alkalihalobacterium</taxon>
    </lineage>
</organism>
<dbReference type="SMART" id="SM00332">
    <property type="entry name" value="PP2Cc"/>
    <property type="match status" value="1"/>
</dbReference>
<dbReference type="InterPro" id="IPR001932">
    <property type="entry name" value="PPM-type_phosphatase-like_dom"/>
</dbReference>
<dbReference type="CDD" id="cd00143">
    <property type="entry name" value="PP2Cc"/>
    <property type="match status" value="1"/>
</dbReference>
<comment type="caution">
    <text evidence="2">The sequence shown here is derived from an EMBL/GenBank/DDBJ whole genome shotgun (WGS) entry which is preliminary data.</text>
</comment>
<accession>A0ABT5VC35</accession>
<dbReference type="PANTHER" id="PTHR47992">
    <property type="entry name" value="PROTEIN PHOSPHATASE"/>
    <property type="match status" value="1"/>
</dbReference>
<dbReference type="EMBL" id="JAOTPO010000003">
    <property type="protein sequence ID" value="MDE5413016.1"/>
    <property type="molecule type" value="Genomic_DNA"/>
</dbReference>
<sequence length="250" mass="27801">MKFAFNSNVGKVRPHNEDSGGIFLHPNGAVLAVVADGMGGHQAGDVASQMTSDLLKEKWLRTAELSKPTDIEQWLNEAIQDVNEKLFLHSKEHRECQGMGTTVVIAVCTEELVSIGHVGDSRGYLQNNCGFQQKTSDHSLVNELVRTGQITEEQAEHHPRKNVLLRALGTEPTIKMDIETIDWEEGNTIILCSDGLSNKVTDNEIEDILRLNDNVNQKVDKLINLANDRGGEDNITVAIVHYSHDRQEQE</sequence>
<dbReference type="SMART" id="SM00331">
    <property type="entry name" value="PP2C_SIG"/>
    <property type="match status" value="1"/>
</dbReference>
<reference evidence="2" key="1">
    <citation type="submission" date="2024-05" db="EMBL/GenBank/DDBJ databases">
        <title>Alkalihalobacillus sp. strain MEB203 novel alkaliphilic bacterium from Lonar Lake, India.</title>
        <authorList>
            <person name="Joshi A."/>
            <person name="Thite S."/>
            <person name="Mengade P."/>
        </authorList>
    </citation>
    <scope>NUCLEOTIDE SEQUENCE</scope>
    <source>
        <strain evidence="2">MEB 203</strain>
    </source>
</reference>
<proteinExistence type="predicted"/>
<dbReference type="Pfam" id="PF13672">
    <property type="entry name" value="PP2C_2"/>
    <property type="match status" value="1"/>
</dbReference>
<name>A0ABT5VC35_9BACI</name>
<gene>
    <name evidence="2" type="ORF">N7Z68_06430</name>
</gene>
<dbReference type="Proteomes" id="UP001148125">
    <property type="component" value="Unassembled WGS sequence"/>
</dbReference>
<feature type="domain" description="PPM-type phosphatase" evidence="1">
    <location>
        <begin position="2"/>
        <end position="242"/>
    </location>
</feature>
<dbReference type="NCBIfam" id="NF033484">
    <property type="entry name" value="Stp1_PP2C_phos"/>
    <property type="match status" value="1"/>
</dbReference>
<dbReference type="SUPFAM" id="SSF81606">
    <property type="entry name" value="PP2C-like"/>
    <property type="match status" value="1"/>
</dbReference>
<dbReference type="InterPro" id="IPR036457">
    <property type="entry name" value="PPM-type-like_dom_sf"/>
</dbReference>
<evidence type="ECO:0000313" key="3">
    <source>
        <dbReference type="Proteomes" id="UP001148125"/>
    </source>
</evidence>
<dbReference type="RefSeq" id="WP_275117637.1">
    <property type="nucleotide sequence ID" value="NZ_JAOTPO010000003.1"/>
</dbReference>
<evidence type="ECO:0000259" key="1">
    <source>
        <dbReference type="PROSITE" id="PS51746"/>
    </source>
</evidence>
<evidence type="ECO:0000313" key="2">
    <source>
        <dbReference type="EMBL" id="MDE5413016.1"/>
    </source>
</evidence>
<dbReference type="Gene3D" id="3.60.40.10">
    <property type="entry name" value="PPM-type phosphatase domain"/>
    <property type="match status" value="1"/>
</dbReference>